<reference evidence="3 4" key="1">
    <citation type="submission" date="2013-08" db="EMBL/GenBank/DDBJ databases">
        <title>Study of Ammonical-Nitrogen removal by Nitrification Denitrification process using lab isolates.</title>
        <authorList>
            <person name="Khardenavis A.A."/>
            <person name="Pal R.R."/>
            <person name="Kapley A."/>
            <person name="Qureshi A."/>
            <person name="Purohit H.J."/>
        </authorList>
    </citation>
    <scope>NUCLEOTIDE SEQUENCE [LARGE SCALE GENOMIC DNA]</scope>
    <source>
        <strain evidence="3 4">EGD-HP18</strain>
    </source>
</reference>
<keyword evidence="2" id="KW-1133">Transmembrane helix</keyword>
<dbReference type="AlphaFoldDB" id="A0AAV3JVU1"/>
<dbReference type="SUPFAM" id="SSF103491">
    <property type="entry name" value="Preprotein translocase SecY subunit"/>
    <property type="match status" value="1"/>
</dbReference>
<comment type="caution">
    <text evidence="3">The sequence shown here is derived from an EMBL/GenBank/DDBJ whole genome shotgun (WGS) entry which is preliminary data.</text>
</comment>
<dbReference type="InterPro" id="IPR023201">
    <property type="entry name" value="SecY_dom_sf"/>
</dbReference>
<name>A0AAV3JVU1_ACIBA</name>
<gene>
    <name evidence="3" type="ORF">N173_19960</name>
</gene>
<evidence type="ECO:0000256" key="2">
    <source>
        <dbReference type="SAM" id="Phobius"/>
    </source>
</evidence>
<feature type="transmembrane region" description="Helical" evidence="2">
    <location>
        <begin position="126"/>
        <end position="147"/>
    </location>
</feature>
<comment type="similarity">
    <text evidence="1">Belongs to the SecY/SEC61-alpha family.</text>
</comment>
<evidence type="ECO:0000256" key="1">
    <source>
        <dbReference type="RuleBase" id="RU004349"/>
    </source>
</evidence>
<dbReference type="EMBL" id="AVST01000117">
    <property type="protein sequence ID" value="ERH66086.1"/>
    <property type="molecule type" value="Genomic_DNA"/>
</dbReference>
<dbReference type="GO" id="GO:0016020">
    <property type="term" value="C:membrane"/>
    <property type="evidence" value="ECO:0007669"/>
    <property type="project" value="InterPro"/>
</dbReference>
<dbReference type="Pfam" id="PF00344">
    <property type="entry name" value="SecY"/>
    <property type="match status" value="1"/>
</dbReference>
<evidence type="ECO:0008006" key="5">
    <source>
        <dbReference type="Google" id="ProtNLM"/>
    </source>
</evidence>
<feature type="transmembrane region" description="Helical" evidence="2">
    <location>
        <begin position="62"/>
        <end position="82"/>
    </location>
</feature>
<protein>
    <recommendedName>
        <fullName evidence="5">Preprotein translocase subunit SecY</fullName>
    </recommendedName>
</protein>
<dbReference type="GO" id="GO:0015031">
    <property type="term" value="P:protein transport"/>
    <property type="evidence" value="ECO:0007669"/>
    <property type="project" value="InterPro"/>
</dbReference>
<evidence type="ECO:0000313" key="4">
    <source>
        <dbReference type="Proteomes" id="UP000016517"/>
    </source>
</evidence>
<dbReference type="Proteomes" id="UP000016517">
    <property type="component" value="Unassembled WGS sequence"/>
</dbReference>
<dbReference type="PRINTS" id="PR00303">
    <property type="entry name" value="SECYTRNLCASE"/>
</dbReference>
<organism evidence="3 4">
    <name type="scientific">Acinetobacter baumannii EGD-HP18</name>
    <dbReference type="NCBI Taxonomy" id="1358412"/>
    <lineage>
        <taxon>Bacteria</taxon>
        <taxon>Pseudomonadati</taxon>
        <taxon>Pseudomonadota</taxon>
        <taxon>Gammaproteobacteria</taxon>
        <taxon>Moraxellales</taxon>
        <taxon>Moraxellaceae</taxon>
        <taxon>Acinetobacter</taxon>
        <taxon>Acinetobacter calcoaceticus/baumannii complex</taxon>
    </lineage>
</organism>
<proteinExistence type="inferred from homology"/>
<keyword evidence="2" id="KW-0812">Transmembrane</keyword>
<dbReference type="InterPro" id="IPR002208">
    <property type="entry name" value="SecY/SEC61-alpha"/>
</dbReference>
<feature type="transmembrane region" description="Helical" evidence="2">
    <location>
        <begin position="14"/>
        <end position="34"/>
    </location>
</feature>
<dbReference type="Gene3D" id="1.10.3370.10">
    <property type="entry name" value="SecY subunit domain"/>
    <property type="match status" value="1"/>
</dbReference>
<evidence type="ECO:0000313" key="3">
    <source>
        <dbReference type="EMBL" id="ERH66086.1"/>
    </source>
</evidence>
<dbReference type="PANTHER" id="PTHR10906">
    <property type="entry name" value="SECY/SEC61-ALPHA FAMILY MEMBER"/>
    <property type="match status" value="1"/>
</dbReference>
<feature type="non-terminal residue" evidence="3">
    <location>
        <position position="163"/>
    </location>
</feature>
<sequence length="163" mass="18467">MLRNKEFKILHKRIIFTMFILFIYIFGSNISIIGNESIKSSHDSFFKLAVSNVGGDLSSLNVFSLGLGPWLTAMIIIMLFNYRDVDNIVKQTRSEKQIKERLLTILIATIQAYYVIHTYVQNNIIQSTNILLLVLVLLTGTLLLVWLADQNTTYGIGGPMPIV</sequence>
<keyword evidence="2" id="KW-0472">Membrane</keyword>
<feature type="transmembrane region" description="Helical" evidence="2">
    <location>
        <begin position="102"/>
        <end position="120"/>
    </location>
</feature>
<accession>A0AAV3JVU1</accession>